<protein>
    <recommendedName>
        <fullName evidence="1">Glycosyl transferase family 1 domain-containing protein</fullName>
    </recommendedName>
</protein>
<name>A0A2U1JIQ0_9FLAO</name>
<dbReference type="SUPFAM" id="SSF53756">
    <property type="entry name" value="UDP-Glycosyltransferase/glycogen phosphorylase"/>
    <property type="match status" value="1"/>
</dbReference>
<accession>A0A2U1JIQ0</accession>
<dbReference type="OrthoDB" id="7560678at2"/>
<dbReference type="Pfam" id="PF00534">
    <property type="entry name" value="Glycos_transf_1"/>
    <property type="match status" value="1"/>
</dbReference>
<proteinExistence type="predicted"/>
<dbReference type="GO" id="GO:0016757">
    <property type="term" value="F:glycosyltransferase activity"/>
    <property type="evidence" value="ECO:0007669"/>
    <property type="project" value="InterPro"/>
</dbReference>
<dbReference type="Proteomes" id="UP000245449">
    <property type="component" value="Unassembled WGS sequence"/>
</dbReference>
<dbReference type="AlphaFoldDB" id="A0A2U1JIQ0"/>
<dbReference type="PANTHER" id="PTHR12526">
    <property type="entry name" value="GLYCOSYLTRANSFERASE"/>
    <property type="match status" value="1"/>
</dbReference>
<evidence type="ECO:0000313" key="3">
    <source>
        <dbReference type="Proteomes" id="UP000245449"/>
    </source>
</evidence>
<dbReference type="InterPro" id="IPR001296">
    <property type="entry name" value="Glyco_trans_1"/>
</dbReference>
<dbReference type="CDD" id="cd03801">
    <property type="entry name" value="GT4_PimA-like"/>
    <property type="match status" value="1"/>
</dbReference>
<evidence type="ECO:0000259" key="1">
    <source>
        <dbReference type="Pfam" id="PF00534"/>
    </source>
</evidence>
<dbReference type="RefSeq" id="WP_116725031.1">
    <property type="nucleotide sequence ID" value="NZ_QCZI01000010.1"/>
</dbReference>
<organism evidence="2 3">
    <name type="scientific">Flavobacterium psychrotolerans</name>
    <dbReference type="NCBI Taxonomy" id="2169410"/>
    <lineage>
        <taxon>Bacteria</taxon>
        <taxon>Pseudomonadati</taxon>
        <taxon>Bacteroidota</taxon>
        <taxon>Flavobacteriia</taxon>
        <taxon>Flavobacteriales</taxon>
        <taxon>Flavobacteriaceae</taxon>
        <taxon>Flavobacterium</taxon>
    </lineage>
</organism>
<reference evidence="2 3" key="1">
    <citation type="submission" date="2018-04" db="EMBL/GenBank/DDBJ databases">
        <title>Flavobacterium sp. nov., isolated from glacier ice.</title>
        <authorList>
            <person name="Liu Q."/>
            <person name="Xin Y.-H."/>
        </authorList>
    </citation>
    <scope>NUCLEOTIDE SEQUENCE [LARGE SCALE GENOMIC DNA]</scope>
    <source>
        <strain evidence="2 3">RB1R5</strain>
    </source>
</reference>
<comment type="caution">
    <text evidence="2">The sequence shown here is derived from an EMBL/GenBank/DDBJ whole genome shotgun (WGS) entry which is preliminary data.</text>
</comment>
<feature type="domain" description="Glycosyl transferase family 1" evidence="1">
    <location>
        <begin position="183"/>
        <end position="344"/>
    </location>
</feature>
<gene>
    <name evidence="2" type="ORF">DB895_08950</name>
</gene>
<keyword evidence="3" id="KW-1185">Reference proteome</keyword>
<sequence length="367" mass="42559">MERKLKILVIGQTPPPYGGQIIHIGKIVTILENNDFDFRLIRMNFSEEMNETGKFSYLKIWKLFKLILSVIKNLLSYRPDYVYYPPSGNEKAPVYRDIIVLFLIRLFRFKIIFHFHAGGISDIYPKLNFIVQKLFRFVFFQPNYSICMSKAGEKDPLFVESKEIVIIPYGVEDLKLSTDVNYKNPNNNFQVLFVGICRETKGIIDFVSVIEKANKLDNRIVGRIVGKIFSEIEEDVIQKGISKGIINFEGVKIGKEKNAIFCECDLFLFPTFFEHENFPTVNLEAFSSGMPVISTKWRGVVDQIRDGYNGYIHEVHDIDGMVDSILKIANDKELQSELSNNARSDYENQYSDQLFEQNILKFFKNLK</sequence>
<evidence type="ECO:0000313" key="2">
    <source>
        <dbReference type="EMBL" id="PWA04884.1"/>
    </source>
</evidence>
<dbReference type="EMBL" id="QCZI01000010">
    <property type="protein sequence ID" value="PWA04884.1"/>
    <property type="molecule type" value="Genomic_DNA"/>
</dbReference>
<dbReference type="Gene3D" id="3.40.50.2000">
    <property type="entry name" value="Glycogen Phosphorylase B"/>
    <property type="match status" value="2"/>
</dbReference>